<keyword evidence="3" id="KW-1185">Reference proteome</keyword>
<protein>
    <recommendedName>
        <fullName evidence="1">Integrase catalytic domain-containing protein</fullName>
    </recommendedName>
</protein>
<organism evidence="2 3">
    <name type="scientific">Rubroshorea leprosula</name>
    <dbReference type="NCBI Taxonomy" id="152421"/>
    <lineage>
        <taxon>Eukaryota</taxon>
        <taxon>Viridiplantae</taxon>
        <taxon>Streptophyta</taxon>
        <taxon>Embryophyta</taxon>
        <taxon>Tracheophyta</taxon>
        <taxon>Spermatophyta</taxon>
        <taxon>Magnoliopsida</taxon>
        <taxon>eudicotyledons</taxon>
        <taxon>Gunneridae</taxon>
        <taxon>Pentapetalae</taxon>
        <taxon>rosids</taxon>
        <taxon>malvids</taxon>
        <taxon>Malvales</taxon>
        <taxon>Dipterocarpaceae</taxon>
        <taxon>Rubroshorea</taxon>
    </lineage>
</organism>
<dbReference type="AlphaFoldDB" id="A0AAV5MJL2"/>
<dbReference type="GO" id="GO:0015074">
    <property type="term" value="P:DNA integration"/>
    <property type="evidence" value="ECO:0007669"/>
    <property type="project" value="InterPro"/>
</dbReference>
<dbReference type="GO" id="GO:0004523">
    <property type="term" value="F:RNA-DNA hybrid ribonuclease activity"/>
    <property type="evidence" value="ECO:0007669"/>
    <property type="project" value="InterPro"/>
</dbReference>
<comment type="caution">
    <text evidence="2">The sequence shown here is derived from an EMBL/GenBank/DDBJ whole genome shotgun (WGS) entry which is preliminary data.</text>
</comment>
<dbReference type="PANTHER" id="PTHR48475:SF2">
    <property type="entry name" value="RIBONUCLEASE H"/>
    <property type="match status" value="1"/>
</dbReference>
<evidence type="ECO:0000313" key="2">
    <source>
        <dbReference type="EMBL" id="GKV49678.1"/>
    </source>
</evidence>
<dbReference type="SUPFAM" id="SSF53098">
    <property type="entry name" value="Ribonuclease H-like"/>
    <property type="match status" value="2"/>
</dbReference>
<dbReference type="PROSITE" id="PS50994">
    <property type="entry name" value="INTEGRASE"/>
    <property type="match status" value="1"/>
</dbReference>
<gene>
    <name evidence="2" type="ORF">SLEP1_g56416</name>
</gene>
<evidence type="ECO:0000259" key="1">
    <source>
        <dbReference type="PROSITE" id="PS50994"/>
    </source>
</evidence>
<feature type="domain" description="Integrase catalytic" evidence="1">
    <location>
        <begin position="98"/>
        <end position="266"/>
    </location>
</feature>
<dbReference type="InterPro" id="IPR012337">
    <property type="entry name" value="RNaseH-like_sf"/>
</dbReference>
<dbReference type="InterPro" id="IPR002156">
    <property type="entry name" value="RNaseH_domain"/>
</dbReference>
<sequence>MECHPLVVEETMLSGLVWALFVDGATSVEGSGARSVLISPNGFKSEHALRFNFKTTNNATKYEVLIYGLKLASELKAQNIRVFSDSQLIVNQVNESYDIRDPQLGHYASVASNMKASFISFQIDKIPRVDNHRAYELSKLASSQDINLQRMTVVEILDAPSYIDLVDGFGIPRRIIADNGPQFRATTLKLFCDDYGIELSLMSVYTPQSNGQAESANKIILRGLKTRVLAAHSNWVDELNKVLWSCRTTPSSATGETPFSLVYETEVVLPMKVGLSTNKSARHDNLDNEQLLRENLDLLEEVREISRIKNMVYQGRVARFYNKRVRAHQF</sequence>
<proteinExistence type="predicted"/>
<dbReference type="EMBL" id="BPVZ01000312">
    <property type="protein sequence ID" value="GKV49678.1"/>
    <property type="molecule type" value="Genomic_DNA"/>
</dbReference>
<dbReference type="PANTHER" id="PTHR48475">
    <property type="entry name" value="RIBONUCLEASE H"/>
    <property type="match status" value="1"/>
</dbReference>
<evidence type="ECO:0000313" key="3">
    <source>
        <dbReference type="Proteomes" id="UP001054252"/>
    </source>
</evidence>
<name>A0AAV5MJL2_9ROSI</name>
<dbReference type="InterPro" id="IPR036397">
    <property type="entry name" value="RNaseH_sf"/>
</dbReference>
<reference evidence="2 3" key="1">
    <citation type="journal article" date="2021" name="Commun. Biol.">
        <title>The genome of Shorea leprosula (Dipterocarpaceae) highlights the ecological relevance of drought in aseasonal tropical rainforests.</title>
        <authorList>
            <person name="Ng K.K.S."/>
            <person name="Kobayashi M.J."/>
            <person name="Fawcett J.A."/>
            <person name="Hatakeyama M."/>
            <person name="Paape T."/>
            <person name="Ng C.H."/>
            <person name="Ang C.C."/>
            <person name="Tnah L.H."/>
            <person name="Lee C.T."/>
            <person name="Nishiyama T."/>
            <person name="Sese J."/>
            <person name="O'Brien M.J."/>
            <person name="Copetti D."/>
            <person name="Mohd Noor M.I."/>
            <person name="Ong R.C."/>
            <person name="Putra M."/>
            <person name="Sireger I.Z."/>
            <person name="Indrioko S."/>
            <person name="Kosugi Y."/>
            <person name="Izuno A."/>
            <person name="Isagi Y."/>
            <person name="Lee S.L."/>
            <person name="Shimizu K.K."/>
        </authorList>
    </citation>
    <scope>NUCLEOTIDE SEQUENCE [LARGE SCALE GENOMIC DNA]</scope>
    <source>
        <strain evidence="2">214</strain>
    </source>
</reference>
<dbReference type="Pfam" id="PF13456">
    <property type="entry name" value="RVT_3"/>
    <property type="match status" value="1"/>
</dbReference>
<dbReference type="Proteomes" id="UP001054252">
    <property type="component" value="Unassembled WGS sequence"/>
</dbReference>
<dbReference type="GO" id="GO:0003676">
    <property type="term" value="F:nucleic acid binding"/>
    <property type="evidence" value="ECO:0007669"/>
    <property type="project" value="InterPro"/>
</dbReference>
<dbReference type="Gene3D" id="3.30.420.10">
    <property type="entry name" value="Ribonuclease H-like superfamily/Ribonuclease H"/>
    <property type="match status" value="2"/>
</dbReference>
<dbReference type="CDD" id="cd09279">
    <property type="entry name" value="RNase_HI_like"/>
    <property type="match status" value="1"/>
</dbReference>
<dbReference type="InterPro" id="IPR001584">
    <property type="entry name" value="Integrase_cat-core"/>
</dbReference>
<accession>A0AAV5MJL2</accession>